<dbReference type="Pfam" id="PF11185">
    <property type="entry name" value="DUF2971"/>
    <property type="match status" value="1"/>
</dbReference>
<proteinExistence type="predicted"/>
<reference evidence="1 2" key="1">
    <citation type="submission" date="2024-02" db="EMBL/GenBank/DDBJ databases">
        <title>Bacteria isolated from the canopy kelp, Nereocystis luetkeana.</title>
        <authorList>
            <person name="Pfister C.A."/>
            <person name="Younker I.T."/>
            <person name="Light S.H."/>
        </authorList>
    </citation>
    <scope>NUCLEOTIDE SEQUENCE [LARGE SCALE GENOMIC DNA]</scope>
    <source>
        <strain evidence="1 2">TI.1.03</strain>
    </source>
</reference>
<dbReference type="Proteomes" id="UP001371391">
    <property type="component" value="Unassembled WGS sequence"/>
</dbReference>
<evidence type="ECO:0000313" key="2">
    <source>
        <dbReference type="Proteomes" id="UP001371391"/>
    </source>
</evidence>
<gene>
    <name evidence="1" type="ORF">V6257_16395</name>
</gene>
<organism evidence="1 2">
    <name type="scientific">Pseudoalteromonas issachenkonii</name>
    <dbReference type="NCBI Taxonomy" id="152297"/>
    <lineage>
        <taxon>Bacteria</taxon>
        <taxon>Pseudomonadati</taxon>
        <taxon>Pseudomonadota</taxon>
        <taxon>Gammaproteobacteria</taxon>
        <taxon>Alteromonadales</taxon>
        <taxon>Pseudoalteromonadaceae</taxon>
        <taxon>Pseudoalteromonas</taxon>
    </lineage>
</organism>
<accession>A0ABU9H435</accession>
<evidence type="ECO:0000313" key="1">
    <source>
        <dbReference type="EMBL" id="MEL0656604.1"/>
    </source>
</evidence>
<sequence length="292" mass="33995">MSVPEFLYKYMTADTAKIVLETGRLRWQSPCQFNDVNELQKMPLLEPSFNDGWKLYSKKLVEMIYHDDVIKFTIYASWTQVILTEILQYKVLGYCEDKALGVVENKIPSLKNNIEQILRTSTEVNNDGSLRFYCLSEDKNNNTMWGYYGEGHLGCMFEFGHIEELSTPFHEAEKVSYSNEPVVVGSALDILLYGPSAELKKNTRLAIYFHKTNEWANEKEWRVMVKRPNPNDELYTDFKFYPKELTSLTFGARILDVKKLEIMDIIRVQYPHCKIFQMSVINGTSQRVEVEG</sequence>
<dbReference type="InterPro" id="IPR021352">
    <property type="entry name" value="DUF2971"/>
</dbReference>
<protein>
    <submittedName>
        <fullName evidence="1">DUF2971 domain-containing protein</fullName>
    </submittedName>
</protein>
<dbReference type="EMBL" id="JBAKAW010000016">
    <property type="protein sequence ID" value="MEL0656604.1"/>
    <property type="molecule type" value="Genomic_DNA"/>
</dbReference>
<keyword evidence="2" id="KW-1185">Reference proteome</keyword>
<comment type="caution">
    <text evidence="1">The sequence shown here is derived from an EMBL/GenBank/DDBJ whole genome shotgun (WGS) entry which is preliminary data.</text>
</comment>
<name>A0ABU9H435_9GAMM</name>
<dbReference type="RefSeq" id="WP_341603522.1">
    <property type="nucleotide sequence ID" value="NZ_JBAKAW010000016.1"/>
</dbReference>